<feature type="compositionally biased region" description="Polar residues" evidence="1">
    <location>
        <begin position="424"/>
        <end position="442"/>
    </location>
</feature>
<dbReference type="Proteomes" id="UP000306954">
    <property type="component" value="Unassembled WGS sequence"/>
</dbReference>
<feature type="compositionally biased region" description="Polar residues" evidence="1">
    <location>
        <begin position="532"/>
        <end position="545"/>
    </location>
</feature>
<feature type="region of interest" description="Disordered" evidence="1">
    <location>
        <begin position="61"/>
        <end position="184"/>
    </location>
</feature>
<feature type="region of interest" description="Disordered" evidence="1">
    <location>
        <begin position="196"/>
        <end position="253"/>
    </location>
</feature>
<feature type="compositionally biased region" description="Polar residues" evidence="1">
    <location>
        <begin position="1089"/>
        <end position="1104"/>
    </location>
</feature>
<dbReference type="AlphaFoldDB" id="A0A4T0I3Z0"/>
<feature type="region of interest" description="Disordered" evidence="1">
    <location>
        <begin position="286"/>
        <end position="627"/>
    </location>
</feature>
<proteinExistence type="predicted"/>
<dbReference type="EMBL" id="SPOF01000037">
    <property type="protein sequence ID" value="TIB09826.1"/>
    <property type="molecule type" value="Genomic_DNA"/>
</dbReference>
<gene>
    <name evidence="2" type="ORF">E3P90_03111</name>
</gene>
<feature type="region of interest" description="Disordered" evidence="1">
    <location>
        <begin position="700"/>
        <end position="722"/>
    </location>
</feature>
<feature type="compositionally biased region" description="Basic and acidic residues" evidence="1">
    <location>
        <begin position="472"/>
        <end position="489"/>
    </location>
</feature>
<sequence>MMRDVSINISVKFTQPRLDARGQQLPPILLDDGNLEPNINISLDVPHQDEVLARSGTPTRVLQMDGDDEQPHFPGALLRSGGNARTLQYNRHSFKSRDFKSETAPSSSKHIRSSGSGSGSGSGRDNSLAENEIEDENDSSSKDDADGYSDGSLTPIPDSPPRKKGKARVSHVKPLSDNETDQGGYLRVAGFAGTKDTVQSNSRSDGAVHRAPQSQSRSQRSKPVHIQPTELQPTGPLYQTQPPSETSGIKSKYITPSRFEEIYLQRAEEMRLAQLEHVRLQKAHVQADHLVGSHNGYGEAGPSQSKKAKLSQPQKSTLSSSSKTPINQSPLVPDEIDASATSRRSSLPPPAHTSENSTLNSKGRDDSLQPKEAPASESRSSNVANVAQTTDALARQPSPNRSASSFNRISVHSPLADSEKDPSAPQSASQLNPHPALNSTLPSAPPDKSSDYGKRSSSRLKSTGMDLQSLSSKRDSIYRERSPETESASKPKSKPKPKPKSKSKTPSGTPNSNKSSSNDSTSNDLPNKPPSDLSNNVSKPSNKGPSASFEKITLRLPGPSKNGEMNESLKILSNSNSPPGLFESRPEPPSSSVNAQNQASAGPADPNQPSTSSEPPRTDFLNRKTFMFKTQTPESYLSQTLKKRKRKSDKLALAQSKFAIDDGANKHVNDPNKPVKAFEMSEVFKEAQILHLFDPIPKPSLEENRQSFHNSKPAPSPIEENGYSLPDYNSSSIIPPRYDGRFANDFKEQIDRRLEILDIARYYPNLVPVANNPITKMDLVTYFDNISVEGLHRNAITVPIYKCFFGDGRMVEKALHKKILLTVTDSCMLLMDTATTLAKIWRVIPFYLISDLKLRDDPRDLPLITFKIDPRDEISHHMSTAEISFDPVHEWISFFVDNKHPYFHEVSLKNWAYNMRRVITLKNRPIEPYPLIDAVKLFGRWRNGELKGAIKRIHSPANRAFYTGAKYDSITQGIDFSANRDEYKRFRNTQAAQEAEMQPDRTSRHSISTEKSDTKKEMEIEWTEPARSQPPRTHDSRNTYLNEMLNISDSESNDPTVQKALPPKHSRHNLNELQAQISLSLGTIREMTSGWQKPSRSAGSTSIAASAPKQDDLTEWMSRPSRLGLGAAPAQTSVPTVDAKLQRKLTQKTPKDGSKSTKSDGEDAKDNANDDEDEGSRYTNTSASMANKKKSSIKSYLDKPHSAKKAVVGVDPNVQLSKKQRKKLNKKLREQQQK</sequence>
<feature type="compositionally biased region" description="Low complexity" evidence="1">
    <location>
        <begin position="590"/>
        <end position="601"/>
    </location>
</feature>
<evidence type="ECO:0000313" key="2">
    <source>
        <dbReference type="EMBL" id="TIB09826.1"/>
    </source>
</evidence>
<feature type="compositionally biased region" description="Polar residues" evidence="1">
    <location>
        <begin position="377"/>
        <end position="410"/>
    </location>
</feature>
<feature type="compositionally biased region" description="Polar residues" evidence="1">
    <location>
        <begin position="1038"/>
        <end position="1056"/>
    </location>
</feature>
<evidence type="ECO:0000313" key="3">
    <source>
        <dbReference type="Proteomes" id="UP000306954"/>
    </source>
</evidence>
<feature type="compositionally biased region" description="Basic residues" evidence="1">
    <location>
        <begin position="491"/>
        <end position="503"/>
    </location>
</feature>
<accession>A0A4T0I3Z0</accession>
<feature type="region of interest" description="Disordered" evidence="1">
    <location>
        <begin position="1088"/>
        <end position="1112"/>
    </location>
</feature>
<comment type="caution">
    <text evidence="2">The sequence shown here is derived from an EMBL/GenBank/DDBJ whole genome shotgun (WGS) entry which is preliminary data.</text>
</comment>
<feature type="compositionally biased region" description="Basic and acidic residues" evidence="1">
    <location>
        <begin position="1149"/>
        <end position="1168"/>
    </location>
</feature>
<protein>
    <submittedName>
        <fullName evidence="2">Uncharacterized protein</fullName>
    </submittedName>
</protein>
<reference evidence="2 3" key="1">
    <citation type="submission" date="2019-03" db="EMBL/GenBank/DDBJ databases">
        <title>Sequencing 23 genomes of Wallemia ichthyophaga.</title>
        <authorList>
            <person name="Gostincar C."/>
        </authorList>
    </citation>
    <scope>NUCLEOTIDE SEQUENCE [LARGE SCALE GENOMIC DNA]</scope>
    <source>
        <strain evidence="2 3">EXF-8621</strain>
    </source>
</reference>
<organism evidence="2 3">
    <name type="scientific">Wallemia ichthyophaga</name>
    <dbReference type="NCBI Taxonomy" id="245174"/>
    <lineage>
        <taxon>Eukaryota</taxon>
        <taxon>Fungi</taxon>
        <taxon>Dikarya</taxon>
        <taxon>Basidiomycota</taxon>
        <taxon>Wallemiomycotina</taxon>
        <taxon>Wallemiomycetes</taxon>
        <taxon>Wallemiales</taxon>
        <taxon>Wallemiaceae</taxon>
        <taxon>Wallemia</taxon>
    </lineage>
</organism>
<feature type="compositionally biased region" description="Basic residues" evidence="1">
    <location>
        <begin position="162"/>
        <end position="171"/>
    </location>
</feature>
<feature type="region of interest" description="Disordered" evidence="1">
    <location>
        <begin position="1125"/>
        <end position="1234"/>
    </location>
</feature>
<feature type="region of interest" description="Disordered" evidence="1">
    <location>
        <begin position="990"/>
        <end position="1068"/>
    </location>
</feature>
<feature type="compositionally biased region" description="Polar residues" evidence="1">
    <location>
        <begin position="229"/>
        <end position="249"/>
    </location>
</feature>
<evidence type="ECO:0000256" key="1">
    <source>
        <dbReference type="SAM" id="MobiDB-lite"/>
    </source>
</evidence>
<feature type="compositionally biased region" description="Basic and acidic residues" evidence="1">
    <location>
        <begin position="998"/>
        <end position="1019"/>
    </location>
</feature>
<name>A0A4T0I3Z0_WALIC</name>
<dbReference type="OrthoDB" id="3438340at2759"/>
<feature type="compositionally biased region" description="Polar residues" evidence="1">
    <location>
        <begin position="459"/>
        <end position="471"/>
    </location>
</feature>
<feature type="compositionally biased region" description="Low complexity" evidence="1">
    <location>
        <begin position="504"/>
        <end position="526"/>
    </location>
</feature>
<feature type="compositionally biased region" description="Low complexity" evidence="1">
    <location>
        <begin position="310"/>
        <end position="325"/>
    </location>
</feature>